<dbReference type="Gene3D" id="3.40.50.1820">
    <property type="entry name" value="alpha/beta hydrolase"/>
    <property type="match status" value="1"/>
</dbReference>
<dbReference type="PANTHER" id="PTHR32268">
    <property type="entry name" value="HOMOSERINE O-ACETYLTRANSFERASE"/>
    <property type="match status" value="1"/>
</dbReference>
<accession>A0A6B0D504</accession>
<evidence type="ECO:0000313" key="2">
    <source>
        <dbReference type="Proteomes" id="UP000434412"/>
    </source>
</evidence>
<dbReference type="GO" id="GO:0009092">
    <property type="term" value="P:homoserine metabolic process"/>
    <property type="evidence" value="ECO:0007669"/>
    <property type="project" value="TreeGrafter"/>
</dbReference>
<dbReference type="InterPro" id="IPR029058">
    <property type="entry name" value="AB_hydrolase_fold"/>
</dbReference>
<sequence>LSIARQLGFLTYRSSKSYDERFTPDEVVAYQQHQGNKFKEHFDLNCYLTLLDVLDSHNIDRGRTDVTHIFKNLETKVLTMGFIDDLLYPDDQVRALGERFKYHRHFFVPDNVGHDGFLLNFSTWAPNLYHFLNLKHFKRK</sequence>
<organism evidence="1 2">
    <name type="scientific">Staphylococcus aureus</name>
    <dbReference type="NCBI Taxonomy" id="1280"/>
    <lineage>
        <taxon>Bacteria</taxon>
        <taxon>Bacillati</taxon>
        <taxon>Bacillota</taxon>
        <taxon>Bacilli</taxon>
        <taxon>Bacillales</taxon>
        <taxon>Staphylococcaceae</taxon>
        <taxon>Staphylococcus</taxon>
    </lineage>
</organism>
<feature type="non-terminal residue" evidence="1">
    <location>
        <position position="1"/>
    </location>
</feature>
<evidence type="ECO:0000313" key="1">
    <source>
        <dbReference type="EMBL" id="MVL46056.1"/>
    </source>
</evidence>
<reference evidence="1 2" key="1">
    <citation type="submission" date="2019-11" db="EMBL/GenBank/DDBJ databases">
        <title>Implementation of targeted gown and glove precautions to prevent Staphylococcus aureus acquisition in community-based nursing homes.</title>
        <authorList>
            <person name="Stine O.C."/>
        </authorList>
    </citation>
    <scope>NUCLEOTIDE SEQUENCE [LARGE SCALE GENOMIC DNA]</scope>
    <source>
        <strain evidence="1 2">S_2023.LVRQ.AN</strain>
    </source>
</reference>
<dbReference type="GO" id="GO:0004414">
    <property type="term" value="F:homoserine O-acetyltransferase activity"/>
    <property type="evidence" value="ECO:0007669"/>
    <property type="project" value="TreeGrafter"/>
</dbReference>
<dbReference type="PANTHER" id="PTHR32268:SF11">
    <property type="entry name" value="HOMOSERINE O-ACETYLTRANSFERASE"/>
    <property type="match status" value="1"/>
</dbReference>
<dbReference type="Proteomes" id="UP000434412">
    <property type="component" value="Unassembled WGS sequence"/>
</dbReference>
<dbReference type="InterPro" id="IPR008220">
    <property type="entry name" value="HAT_MetX-like"/>
</dbReference>
<gene>
    <name evidence="1" type="ORF">GO941_11230</name>
</gene>
<name>A0A6B0D504_STAAU</name>
<dbReference type="AlphaFoldDB" id="A0A6B0D504"/>
<comment type="caution">
    <text evidence="1">The sequence shown here is derived from an EMBL/GenBank/DDBJ whole genome shotgun (WGS) entry which is preliminary data.</text>
</comment>
<protein>
    <submittedName>
        <fullName evidence="1">Homoserine acetyltransferase</fullName>
    </submittedName>
</protein>
<dbReference type="SUPFAM" id="SSF53474">
    <property type="entry name" value="alpha/beta-Hydrolases"/>
    <property type="match status" value="1"/>
</dbReference>
<keyword evidence="1" id="KW-0808">Transferase</keyword>
<dbReference type="EMBL" id="WPVZ01000597">
    <property type="protein sequence ID" value="MVL46056.1"/>
    <property type="molecule type" value="Genomic_DNA"/>
</dbReference>
<proteinExistence type="predicted"/>
<dbReference type="GO" id="GO:0009086">
    <property type="term" value="P:methionine biosynthetic process"/>
    <property type="evidence" value="ECO:0007669"/>
    <property type="project" value="TreeGrafter"/>
</dbReference>